<comment type="cofactor">
    <cofactor evidence="8">
        <name>Mg(2+)</name>
        <dbReference type="ChEBI" id="CHEBI:18420"/>
    </cofactor>
</comment>
<dbReference type="SUPFAM" id="SSF102114">
    <property type="entry name" value="Radical SAM enzymes"/>
    <property type="match status" value="1"/>
</dbReference>
<comment type="pathway">
    <text evidence="8">Purine metabolism; 7-cyano-7-deazaguanine biosynthesis.</text>
</comment>
<keyword evidence="2 8" id="KW-0949">S-adenosyl-L-methionine</keyword>
<evidence type="ECO:0000256" key="8">
    <source>
        <dbReference type="HAMAP-Rule" id="MF_00917"/>
    </source>
</evidence>
<feature type="domain" description="Radical SAM core" evidence="9">
    <location>
        <begin position="20"/>
        <end position="218"/>
    </location>
</feature>
<evidence type="ECO:0000259" key="9">
    <source>
        <dbReference type="PROSITE" id="PS51918"/>
    </source>
</evidence>
<dbReference type="Pfam" id="PF04055">
    <property type="entry name" value="Radical_SAM"/>
    <property type="match status" value="1"/>
</dbReference>
<keyword evidence="8" id="KW-0671">Queuosine biosynthesis</keyword>
<dbReference type="InterPro" id="IPR023868">
    <property type="entry name" value="7-CO-7-deazaGua_synth_put_Clo"/>
</dbReference>
<keyword evidence="6 8" id="KW-0411">Iron-sulfur</keyword>
<comment type="subunit">
    <text evidence="8">Homodimer.</text>
</comment>
<evidence type="ECO:0000256" key="5">
    <source>
        <dbReference type="ARBA" id="ARBA00023004"/>
    </source>
</evidence>
<evidence type="ECO:0000256" key="3">
    <source>
        <dbReference type="ARBA" id="ARBA00022723"/>
    </source>
</evidence>
<dbReference type="SFLD" id="SFLDS00029">
    <property type="entry name" value="Radical_SAM"/>
    <property type="match status" value="1"/>
</dbReference>
<dbReference type="InterPro" id="IPR024924">
    <property type="entry name" value="7-CO-7-deazaguanine_synth-like"/>
</dbReference>
<dbReference type="HAMAP" id="MF_00917">
    <property type="entry name" value="QueE"/>
    <property type="match status" value="1"/>
</dbReference>
<dbReference type="PANTHER" id="PTHR42836">
    <property type="entry name" value="7-CARBOXY-7-DEAZAGUANINE SYNTHASE"/>
    <property type="match status" value="1"/>
</dbReference>
<dbReference type="EC" id="4.3.99.3" evidence="8"/>
<evidence type="ECO:0000313" key="11">
    <source>
        <dbReference type="Proteomes" id="UP000260773"/>
    </source>
</evidence>
<dbReference type="GO" id="GO:0008616">
    <property type="term" value="P:tRNA queuosine(34) biosynthetic process"/>
    <property type="evidence" value="ECO:0007669"/>
    <property type="project" value="UniProtKB-UniRule"/>
</dbReference>
<comment type="function">
    <text evidence="8">Catalyzes the complex heterocyclic radical-mediated conversion of 6-carboxy-5,6,7,8-tetrahydropterin (CPH4) to 7-carboxy-7-deazaguanine (CDG), a step common to the biosynthetic pathways of all 7-deazapurine-containing compounds.</text>
</comment>
<dbReference type="Proteomes" id="UP000260773">
    <property type="component" value="Unassembled WGS sequence"/>
</dbReference>
<dbReference type="UniPathway" id="UPA00391"/>
<dbReference type="PIRSF" id="PIRSF000370">
    <property type="entry name" value="QueE"/>
    <property type="match status" value="1"/>
</dbReference>
<dbReference type="GO" id="GO:0000287">
    <property type="term" value="F:magnesium ion binding"/>
    <property type="evidence" value="ECO:0007669"/>
    <property type="project" value="UniProtKB-UniRule"/>
</dbReference>
<dbReference type="InterPro" id="IPR013785">
    <property type="entry name" value="Aldolase_TIM"/>
</dbReference>
<dbReference type="InterPro" id="IPR007197">
    <property type="entry name" value="rSAM"/>
</dbReference>
<evidence type="ECO:0000256" key="4">
    <source>
        <dbReference type="ARBA" id="ARBA00022842"/>
    </source>
</evidence>
<protein>
    <recommendedName>
        <fullName evidence="8">7-carboxy-7-deazaguanine synthase</fullName>
        <shortName evidence="8">CDG synthase</shortName>
        <ecNumber evidence="8">4.3.99.3</ecNumber>
    </recommendedName>
    <alternativeName>
        <fullName evidence="8">Queuosine biosynthesis protein QueE</fullName>
    </alternativeName>
</protein>
<dbReference type="EMBL" id="QVEP01000004">
    <property type="protein sequence ID" value="RGB81685.1"/>
    <property type="molecule type" value="Genomic_DNA"/>
</dbReference>
<dbReference type="RefSeq" id="WP_117526969.1">
    <property type="nucleotide sequence ID" value="NZ_JAJCNA010000001.1"/>
</dbReference>
<dbReference type="AlphaFoldDB" id="A0A3E2TS81"/>
<feature type="binding site" evidence="8">
    <location>
        <position position="75"/>
    </location>
    <ligand>
        <name>substrate</name>
    </ligand>
</feature>
<dbReference type="GO" id="GO:1904047">
    <property type="term" value="F:S-adenosyl-L-methionine binding"/>
    <property type="evidence" value="ECO:0007669"/>
    <property type="project" value="UniProtKB-UniRule"/>
</dbReference>
<keyword evidence="3 8" id="KW-0479">Metal-binding</keyword>
<dbReference type="PANTHER" id="PTHR42836:SF1">
    <property type="entry name" value="7-CARBOXY-7-DEAZAGUANINE SYNTHASE"/>
    <property type="match status" value="1"/>
</dbReference>
<organism evidence="10 11">
    <name type="scientific">Coprococcus catus</name>
    <dbReference type="NCBI Taxonomy" id="116085"/>
    <lineage>
        <taxon>Bacteria</taxon>
        <taxon>Bacillati</taxon>
        <taxon>Bacillota</taxon>
        <taxon>Clostridia</taxon>
        <taxon>Lachnospirales</taxon>
        <taxon>Lachnospiraceae</taxon>
        <taxon>Coprococcus</taxon>
    </lineage>
</organism>
<evidence type="ECO:0000313" key="10">
    <source>
        <dbReference type="EMBL" id="RGB81685.1"/>
    </source>
</evidence>
<gene>
    <name evidence="8 10" type="primary">queE</name>
    <name evidence="10" type="ORF">DW070_02550</name>
</gene>
<keyword evidence="5 8" id="KW-0408">Iron</keyword>
<dbReference type="GO" id="GO:0051539">
    <property type="term" value="F:4 iron, 4 sulfur cluster binding"/>
    <property type="evidence" value="ECO:0007669"/>
    <property type="project" value="UniProtKB-UniRule"/>
</dbReference>
<feature type="binding site" evidence="8">
    <location>
        <position position="33"/>
    </location>
    <ligand>
        <name>[4Fe-4S] cluster</name>
        <dbReference type="ChEBI" id="CHEBI:49883"/>
        <note>4Fe-4S-S-AdoMet</note>
    </ligand>
</feature>
<comment type="caution">
    <text evidence="8">Lacks conserved residue(s) required for the propagation of feature annotation.</text>
</comment>
<comment type="catalytic activity">
    <reaction evidence="8">
        <text>6-carboxy-5,6,7,8-tetrahydropterin + H(+) = 7-carboxy-7-carbaguanine + NH4(+)</text>
        <dbReference type="Rhea" id="RHEA:27974"/>
        <dbReference type="ChEBI" id="CHEBI:15378"/>
        <dbReference type="ChEBI" id="CHEBI:28938"/>
        <dbReference type="ChEBI" id="CHEBI:61032"/>
        <dbReference type="ChEBI" id="CHEBI:61036"/>
        <dbReference type="EC" id="4.3.99.3"/>
    </reaction>
</comment>
<feature type="binding site" evidence="8">
    <location>
        <begin position="14"/>
        <end position="16"/>
    </location>
    <ligand>
        <name>substrate</name>
    </ligand>
</feature>
<comment type="similarity">
    <text evidence="8">Belongs to the radical SAM superfamily. 7-carboxy-7-deazaguanine synthase family.</text>
</comment>
<feature type="binding site" evidence="8">
    <location>
        <position position="37"/>
    </location>
    <ligand>
        <name>[4Fe-4S] cluster</name>
        <dbReference type="ChEBI" id="CHEBI:49883"/>
        <note>4Fe-4S-S-AdoMet</note>
    </ligand>
</feature>
<accession>A0A3E2TS81</accession>
<feature type="binding site" evidence="8">
    <location>
        <position position="29"/>
    </location>
    <ligand>
        <name>substrate</name>
    </ligand>
</feature>
<dbReference type="Gene3D" id="3.20.20.70">
    <property type="entry name" value="Aldolase class I"/>
    <property type="match status" value="1"/>
</dbReference>
<evidence type="ECO:0000256" key="2">
    <source>
        <dbReference type="ARBA" id="ARBA00022691"/>
    </source>
</evidence>
<feature type="binding site" evidence="8">
    <location>
        <position position="42"/>
    </location>
    <ligand>
        <name>Mg(2+)</name>
        <dbReference type="ChEBI" id="CHEBI:18420"/>
    </ligand>
</feature>
<dbReference type="InterPro" id="IPR058240">
    <property type="entry name" value="rSAM_sf"/>
</dbReference>
<comment type="caution">
    <text evidence="10">The sequence shown here is derived from an EMBL/GenBank/DDBJ whole genome shotgun (WGS) entry which is preliminary data.</text>
</comment>
<keyword evidence="4 8" id="KW-0460">Magnesium</keyword>
<dbReference type="CDD" id="cd01335">
    <property type="entry name" value="Radical_SAM"/>
    <property type="match status" value="1"/>
</dbReference>
<sequence>MERTYEVVEHFVSINGEGPLAGQLAVFVRFKGCNLSCLYCDTKWANEPDVPARVMTAEEIHQAIMETGVRNVTLTGGEPLDRPYISELLEKLAADHLLHVEIETNGSVSLAPFVNIPNRPSFTMDYKLSCSGMETAMDTDNFSLLTEKDTVKFVTGSLADCERAVEIMKQFRLIGRCHLYFSPVFGSIDPADIVEFMKEQQLNGVNLQIQMHKVIWDPDRRGV</sequence>
<comment type="cofactor">
    <cofactor evidence="8">
        <name>S-adenosyl-L-methionine</name>
        <dbReference type="ChEBI" id="CHEBI:59789"/>
    </cofactor>
    <text evidence="8">Binds 1 S-adenosyl-L-methionine per subunit.</text>
</comment>
<feature type="binding site" evidence="8">
    <location>
        <position position="40"/>
    </location>
    <ligand>
        <name>[4Fe-4S] cluster</name>
        <dbReference type="ChEBI" id="CHEBI:49883"/>
        <note>4Fe-4S-S-AdoMet</note>
    </ligand>
</feature>
<evidence type="ECO:0000256" key="1">
    <source>
        <dbReference type="ARBA" id="ARBA00022485"/>
    </source>
</evidence>
<keyword evidence="7 8" id="KW-0456">Lyase</keyword>
<comment type="cofactor">
    <cofactor evidence="8">
        <name>[4Fe-4S] cluster</name>
        <dbReference type="ChEBI" id="CHEBI:49883"/>
    </cofactor>
    <text evidence="8">Binds 1 [4Fe-4S] cluster. The cluster is coordinated with 3 cysteines and an exchangeable S-adenosyl-L-methionine.</text>
</comment>
<feature type="binding site" evidence="8">
    <location>
        <begin position="39"/>
        <end position="41"/>
    </location>
    <ligand>
        <name>S-adenosyl-L-methionine</name>
        <dbReference type="ChEBI" id="CHEBI:59789"/>
    </ligand>
</feature>
<keyword evidence="1 8" id="KW-0004">4Fe-4S</keyword>
<feature type="binding site" evidence="8">
    <location>
        <position position="77"/>
    </location>
    <ligand>
        <name>S-adenosyl-L-methionine</name>
        <dbReference type="ChEBI" id="CHEBI:59789"/>
    </ligand>
</feature>
<reference evidence="10 11" key="1">
    <citation type="submission" date="2018-08" db="EMBL/GenBank/DDBJ databases">
        <title>A genome reference for cultivated species of the human gut microbiota.</title>
        <authorList>
            <person name="Zou Y."/>
            <person name="Xue W."/>
            <person name="Luo G."/>
        </authorList>
    </citation>
    <scope>NUCLEOTIDE SEQUENCE [LARGE SCALE GENOMIC DNA]</scope>
    <source>
        <strain evidence="10 11">AF45-17</strain>
    </source>
</reference>
<dbReference type="NCBIfam" id="TIGR03963">
    <property type="entry name" value="rSAM_QueE_Clost"/>
    <property type="match status" value="1"/>
</dbReference>
<evidence type="ECO:0000256" key="7">
    <source>
        <dbReference type="ARBA" id="ARBA00023239"/>
    </source>
</evidence>
<dbReference type="PROSITE" id="PS51918">
    <property type="entry name" value="RADICAL_SAM"/>
    <property type="match status" value="1"/>
</dbReference>
<dbReference type="GO" id="GO:0016840">
    <property type="term" value="F:carbon-nitrogen lyase activity"/>
    <property type="evidence" value="ECO:0007669"/>
    <property type="project" value="UniProtKB-UniRule"/>
</dbReference>
<evidence type="ECO:0000256" key="6">
    <source>
        <dbReference type="ARBA" id="ARBA00023014"/>
    </source>
</evidence>
<proteinExistence type="inferred from homology"/>
<name>A0A3E2TS81_9FIRM</name>